<evidence type="ECO:0000256" key="1">
    <source>
        <dbReference type="ARBA" id="ARBA00010641"/>
    </source>
</evidence>
<dbReference type="InterPro" id="IPR013325">
    <property type="entry name" value="RNA_pol_sigma_r2"/>
</dbReference>
<evidence type="ECO:0000313" key="8">
    <source>
        <dbReference type="Proteomes" id="UP000051950"/>
    </source>
</evidence>
<dbReference type="AlphaFoldDB" id="A0A0T5VIP6"/>
<dbReference type="Pfam" id="PF04542">
    <property type="entry name" value="Sigma70_r2"/>
    <property type="match status" value="1"/>
</dbReference>
<evidence type="ECO:0000256" key="4">
    <source>
        <dbReference type="ARBA" id="ARBA00023163"/>
    </source>
</evidence>
<accession>A0A0T5VIP6</accession>
<evidence type="ECO:0000256" key="2">
    <source>
        <dbReference type="ARBA" id="ARBA00023015"/>
    </source>
</evidence>
<dbReference type="CDD" id="cd06171">
    <property type="entry name" value="Sigma70_r4"/>
    <property type="match status" value="1"/>
</dbReference>
<reference evidence="7 8" key="1">
    <citation type="submission" date="2015-11" db="EMBL/GenBank/DDBJ databases">
        <title>Sequence of Pedobacter ginsenosidimutans.</title>
        <authorList>
            <person name="Carson E."/>
            <person name="Keyser V."/>
            <person name="Newman J."/>
            <person name="Miller J."/>
        </authorList>
    </citation>
    <scope>NUCLEOTIDE SEQUENCE [LARGE SCALE GENOMIC DNA]</scope>
    <source>
        <strain evidence="7 8">KACC 14530</strain>
    </source>
</reference>
<keyword evidence="3" id="KW-0731">Sigma factor</keyword>
<evidence type="ECO:0000259" key="6">
    <source>
        <dbReference type="Pfam" id="PF08281"/>
    </source>
</evidence>
<dbReference type="GO" id="GO:0006352">
    <property type="term" value="P:DNA-templated transcription initiation"/>
    <property type="evidence" value="ECO:0007669"/>
    <property type="project" value="InterPro"/>
</dbReference>
<dbReference type="InterPro" id="IPR036388">
    <property type="entry name" value="WH-like_DNA-bd_sf"/>
</dbReference>
<dbReference type="OrthoDB" id="9150024at2"/>
<dbReference type="PANTHER" id="PTHR43133">
    <property type="entry name" value="RNA POLYMERASE ECF-TYPE SIGMA FACTO"/>
    <property type="match status" value="1"/>
</dbReference>
<keyword evidence="4" id="KW-0804">Transcription</keyword>
<dbReference type="InterPro" id="IPR014284">
    <property type="entry name" value="RNA_pol_sigma-70_dom"/>
</dbReference>
<dbReference type="PANTHER" id="PTHR43133:SF46">
    <property type="entry name" value="RNA POLYMERASE SIGMA-70 FACTOR ECF SUBFAMILY"/>
    <property type="match status" value="1"/>
</dbReference>
<comment type="caution">
    <text evidence="7">The sequence shown here is derived from an EMBL/GenBank/DDBJ whole genome shotgun (WGS) entry which is preliminary data.</text>
</comment>
<gene>
    <name evidence="7" type="ORF">ASU31_23970</name>
</gene>
<dbReference type="Gene3D" id="1.10.10.10">
    <property type="entry name" value="Winged helix-like DNA-binding domain superfamily/Winged helix DNA-binding domain"/>
    <property type="match status" value="1"/>
</dbReference>
<protein>
    <recommendedName>
        <fullName evidence="9">RNA polymerase subunit sigma-24</fullName>
    </recommendedName>
</protein>
<evidence type="ECO:0000313" key="7">
    <source>
        <dbReference type="EMBL" id="KRT13561.1"/>
    </source>
</evidence>
<name>A0A0T5VIP6_9SPHI</name>
<evidence type="ECO:0000259" key="5">
    <source>
        <dbReference type="Pfam" id="PF04542"/>
    </source>
</evidence>
<feature type="domain" description="RNA polymerase sigma factor 70 region 4 type 2" evidence="6">
    <location>
        <begin position="128"/>
        <end position="179"/>
    </location>
</feature>
<dbReference type="EMBL" id="LMZQ01000040">
    <property type="protein sequence ID" value="KRT13561.1"/>
    <property type="molecule type" value="Genomic_DNA"/>
</dbReference>
<dbReference type="Proteomes" id="UP000051950">
    <property type="component" value="Unassembled WGS sequence"/>
</dbReference>
<evidence type="ECO:0008006" key="9">
    <source>
        <dbReference type="Google" id="ProtNLM"/>
    </source>
</evidence>
<keyword evidence="2" id="KW-0805">Transcription regulation</keyword>
<feature type="domain" description="RNA polymerase sigma-70 region 2" evidence="5">
    <location>
        <begin position="27"/>
        <end position="92"/>
    </location>
</feature>
<keyword evidence="8" id="KW-1185">Reference proteome</keyword>
<dbReference type="InterPro" id="IPR013324">
    <property type="entry name" value="RNA_pol_sigma_r3/r4-like"/>
</dbReference>
<comment type="similarity">
    <text evidence="1">Belongs to the sigma-70 factor family. ECF subfamily.</text>
</comment>
<dbReference type="Gene3D" id="1.10.1740.10">
    <property type="match status" value="1"/>
</dbReference>
<dbReference type="InterPro" id="IPR007627">
    <property type="entry name" value="RNA_pol_sigma70_r2"/>
</dbReference>
<dbReference type="InterPro" id="IPR039425">
    <property type="entry name" value="RNA_pol_sigma-70-like"/>
</dbReference>
<sequence>MNLDNSLTDTQLWGRLLDGDMEALEEIYKRHAPSIFQYGSRLLYNSEAVRDCMQDVFVGFWSKRTKLPMVSNVRSYIITSFRNSANNYRLSTKKFKDSEIDDHDYFDLTFSVELELIEKEKQNEQTAKLSKAMEQLTPRQKEIIYLRYFEELEYEDISEIMDLTIKGTYKLNARALEALRLIMKIDKALLMIYLISINKNHIL</sequence>
<dbReference type="GO" id="GO:0016987">
    <property type="term" value="F:sigma factor activity"/>
    <property type="evidence" value="ECO:0007669"/>
    <property type="project" value="UniProtKB-KW"/>
</dbReference>
<dbReference type="SUPFAM" id="SSF88659">
    <property type="entry name" value="Sigma3 and sigma4 domains of RNA polymerase sigma factors"/>
    <property type="match status" value="1"/>
</dbReference>
<organism evidence="7 8">
    <name type="scientific">Pedobacter ginsenosidimutans</name>
    <dbReference type="NCBI Taxonomy" id="687842"/>
    <lineage>
        <taxon>Bacteria</taxon>
        <taxon>Pseudomonadati</taxon>
        <taxon>Bacteroidota</taxon>
        <taxon>Sphingobacteriia</taxon>
        <taxon>Sphingobacteriales</taxon>
        <taxon>Sphingobacteriaceae</taxon>
        <taxon>Pedobacter</taxon>
    </lineage>
</organism>
<dbReference type="InterPro" id="IPR013249">
    <property type="entry name" value="RNA_pol_sigma70_r4_t2"/>
</dbReference>
<dbReference type="GO" id="GO:0003677">
    <property type="term" value="F:DNA binding"/>
    <property type="evidence" value="ECO:0007669"/>
    <property type="project" value="InterPro"/>
</dbReference>
<dbReference type="Pfam" id="PF08281">
    <property type="entry name" value="Sigma70_r4_2"/>
    <property type="match status" value="1"/>
</dbReference>
<dbReference type="SUPFAM" id="SSF88946">
    <property type="entry name" value="Sigma2 domain of RNA polymerase sigma factors"/>
    <property type="match status" value="1"/>
</dbReference>
<dbReference type="RefSeq" id="WP_057934776.1">
    <property type="nucleotide sequence ID" value="NZ_LMZQ01000040.1"/>
</dbReference>
<dbReference type="STRING" id="687842.ASU31_23970"/>
<proteinExistence type="inferred from homology"/>
<evidence type="ECO:0000256" key="3">
    <source>
        <dbReference type="ARBA" id="ARBA00023082"/>
    </source>
</evidence>
<dbReference type="NCBIfam" id="TIGR02937">
    <property type="entry name" value="sigma70-ECF"/>
    <property type="match status" value="1"/>
</dbReference>